<dbReference type="InterPro" id="IPR028098">
    <property type="entry name" value="Glyco_trans_4-like_N"/>
</dbReference>
<proteinExistence type="predicted"/>
<dbReference type="PANTHER" id="PTHR46401:SF2">
    <property type="entry name" value="GLYCOSYLTRANSFERASE WBBK-RELATED"/>
    <property type="match status" value="1"/>
</dbReference>
<evidence type="ECO:0008006" key="6">
    <source>
        <dbReference type="Google" id="ProtNLM"/>
    </source>
</evidence>
<dbReference type="Gene3D" id="3.40.50.2000">
    <property type="entry name" value="Glycogen Phosphorylase B"/>
    <property type="match status" value="2"/>
</dbReference>
<evidence type="ECO:0000259" key="2">
    <source>
        <dbReference type="Pfam" id="PF00534"/>
    </source>
</evidence>
<name>A0ABQ1M1T6_9BACT</name>
<feature type="domain" description="Glycosyl transferase family 1" evidence="2">
    <location>
        <begin position="217"/>
        <end position="374"/>
    </location>
</feature>
<evidence type="ECO:0000259" key="3">
    <source>
        <dbReference type="Pfam" id="PF13439"/>
    </source>
</evidence>
<evidence type="ECO:0000313" key="5">
    <source>
        <dbReference type="Proteomes" id="UP000636010"/>
    </source>
</evidence>
<gene>
    <name evidence="4" type="ORF">GCM10011506_17150</name>
</gene>
<comment type="caution">
    <text evidence="4">The sequence shown here is derived from an EMBL/GenBank/DDBJ whole genome shotgun (WGS) entry which is preliminary data.</text>
</comment>
<reference evidence="5" key="1">
    <citation type="journal article" date="2019" name="Int. J. Syst. Evol. Microbiol.">
        <title>The Global Catalogue of Microorganisms (GCM) 10K type strain sequencing project: providing services to taxonomists for standard genome sequencing and annotation.</title>
        <authorList>
            <consortium name="The Broad Institute Genomics Platform"/>
            <consortium name="The Broad Institute Genome Sequencing Center for Infectious Disease"/>
            <person name="Wu L."/>
            <person name="Ma J."/>
        </authorList>
    </citation>
    <scope>NUCLEOTIDE SEQUENCE [LARGE SCALE GENOMIC DNA]</scope>
    <source>
        <strain evidence="5">CGMCC 1.10832</strain>
    </source>
</reference>
<dbReference type="Proteomes" id="UP000636010">
    <property type="component" value="Unassembled WGS sequence"/>
</dbReference>
<accession>A0ABQ1M1T6</accession>
<dbReference type="Pfam" id="PF00534">
    <property type="entry name" value="Glycos_transf_1"/>
    <property type="match status" value="1"/>
</dbReference>
<dbReference type="InterPro" id="IPR001296">
    <property type="entry name" value="Glyco_trans_1"/>
</dbReference>
<protein>
    <recommendedName>
        <fullName evidence="6">Glycosyltransferase family 1 protein</fullName>
    </recommendedName>
</protein>
<dbReference type="EMBL" id="BMEC01000005">
    <property type="protein sequence ID" value="GGC32262.1"/>
    <property type="molecule type" value="Genomic_DNA"/>
</dbReference>
<evidence type="ECO:0000256" key="1">
    <source>
        <dbReference type="ARBA" id="ARBA00022679"/>
    </source>
</evidence>
<dbReference type="CDD" id="cd03801">
    <property type="entry name" value="GT4_PimA-like"/>
    <property type="match status" value="1"/>
</dbReference>
<keyword evidence="1" id="KW-0808">Transferase</keyword>
<sequence>MIGPGEPSRMNSGMGVACNHIAEELSQKTDLKLFSPETLEQGSKNTAHKKNTVKIHIDNELQDIQKLNADIVHIQIKNSINPYFYLSQTEEELSEEENNQIKDSLDSYTEGLIVEGEKIEFDLIYAHDWMSISAAIALKKKFKKPMVLHIHALDYDRTGKRSNSWLYKLEKEGLTEADAIIAVSQYHADIITKNYSISKEKIHVVHHGVTPAQLKPFKSPFKEPIVLFAGRLCAQKGAMDFVEAAKILHVKKENLRFVMAGEGELLPALINKCTEDGMMDKFHFTGHLTQSELFTLMSGSAIFVMPSTSDPFGLSALEAANVGLPVILSDQCGVKEVLPAAEIVSKADPKIYAQRIIKLTQNKESTEAHIKTNKEALKNQSWNNSVAQIVKIFENSI</sequence>
<feature type="domain" description="Glycosyltransferase subfamily 4-like N-terminal" evidence="3">
    <location>
        <begin position="119"/>
        <end position="211"/>
    </location>
</feature>
<keyword evidence="5" id="KW-1185">Reference proteome</keyword>
<dbReference type="SUPFAM" id="SSF53756">
    <property type="entry name" value="UDP-Glycosyltransferase/glycogen phosphorylase"/>
    <property type="match status" value="1"/>
</dbReference>
<dbReference type="Pfam" id="PF13439">
    <property type="entry name" value="Glyco_transf_4"/>
    <property type="match status" value="1"/>
</dbReference>
<organism evidence="4 5">
    <name type="scientific">Marivirga lumbricoides</name>
    <dbReference type="NCBI Taxonomy" id="1046115"/>
    <lineage>
        <taxon>Bacteria</taxon>
        <taxon>Pseudomonadati</taxon>
        <taxon>Bacteroidota</taxon>
        <taxon>Cytophagia</taxon>
        <taxon>Cytophagales</taxon>
        <taxon>Marivirgaceae</taxon>
        <taxon>Marivirga</taxon>
    </lineage>
</organism>
<dbReference type="PANTHER" id="PTHR46401">
    <property type="entry name" value="GLYCOSYLTRANSFERASE WBBK-RELATED"/>
    <property type="match status" value="1"/>
</dbReference>
<evidence type="ECO:0000313" key="4">
    <source>
        <dbReference type="EMBL" id="GGC32262.1"/>
    </source>
</evidence>